<dbReference type="HAMAP" id="MF_00758">
    <property type="entry name" value="UPF0301"/>
    <property type="match status" value="1"/>
</dbReference>
<name>A0A6N9YMH1_9ACTN</name>
<proteinExistence type="inferred from homology"/>
<comment type="caution">
    <text evidence="3">The sequence shown here is derived from an EMBL/GenBank/DDBJ whole genome shotgun (WGS) entry which is preliminary data.</text>
</comment>
<organism evidence="3 4">
    <name type="scientific">Phytoactinopolyspora alkaliphila</name>
    <dbReference type="NCBI Taxonomy" id="1783498"/>
    <lineage>
        <taxon>Bacteria</taxon>
        <taxon>Bacillati</taxon>
        <taxon>Actinomycetota</taxon>
        <taxon>Actinomycetes</taxon>
        <taxon>Jiangellales</taxon>
        <taxon>Jiangellaceae</taxon>
        <taxon>Phytoactinopolyspora</taxon>
    </lineage>
</organism>
<dbReference type="Pfam" id="PF02622">
    <property type="entry name" value="DUF179"/>
    <property type="match status" value="1"/>
</dbReference>
<dbReference type="Proteomes" id="UP000469185">
    <property type="component" value="Unassembled WGS sequence"/>
</dbReference>
<dbReference type="PANTHER" id="PTHR30327">
    <property type="entry name" value="UNCHARACTERIZED PROTEIN YQGE"/>
    <property type="match status" value="1"/>
</dbReference>
<dbReference type="InterPro" id="IPR003774">
    <property type="entry name" value="AlgH-like"/>
</dbReference>
<dbReference type="PANTHER" id="PTHR30327:SF1">
    <property type="entry name" value="UPF0301 PROTEIN YQGE"/>
    <property type="match status" value="1"/>
</dbReference>
<evidence type="ECO:0000313" key="4">
    <source>
        <dbReference type="Proteomes" id="UP000469185"/>
    </source>
</evidence>
<keyword evidence="4" id="KW-1185">Reference proteome</keyword>
<comment type="similarity">
    <text evidence="1 2">Belongs to the UPF0301 (AlgH) family.</text>
</comment>
<evidence type="ECO:0000313" key="3">
    <source>
        <dbReference type="EMBL" id="NED96145.1"/>
    </source>
</evidence>
<gene>
    <name evidence="3" type="ORF">G1H11_12580</name>
</gene>
<evidence type="ECO:0000256" key="2">
    <source>
        <dbReference type="HAMAP-Rule" id="MF_00758"/>
    </source>
</evidence>
<dbReference type="GO" id="GO:0005829">
    <property type="term" value="C:cytosol"/>
    <property type="evidence" value="ECO:0007669"/>
    <property type="project" value="TreeGrafter"/>
</dbReference>
<dbReference type="NCBIfam" id="NF001270">
    <property type="entry name" value="PRK00228.2-2"/>
    <property type="match status" value="1"/>
</dbReference>
<reference evidence="3 4" key="1">
    <citation type="submission" date="2020-02" db="EMBL/GenBank/DDBJ databases">
        <authorList>
            <person name="Li X.-J."/>
            <person name="Feng X.-M."/>
        </authorList>
    </citation>
    <scope>NUCLEOTIDE SEQUENCE [LARGE SCALE GENOMIC DNA]</scope>
    <source>
        <strain evidence="3 4">CGMCC 4.7225</strain>
    </source>
</reference>
<protein>
    <recommendedName>
        <fullName evidence="2">UPF0301 protein G1H11_12580</fullName>
    </recommendedName>
</protein>
<evidence type="ECO:0000256" key="1">
    <source>
        <dbReference type="ARBA" id="ARBA00009600"/>
    </source>
</evidence>
<dbReference type="AlphaFoldDB" id="A0A6N9YMH1"/>
<dbReference type="SUPFAM" id="SSF143456">
    <property type="entry name" value="VC0467-like"/>
    <property type="match status" value="1"/>
</dbReference>
<dbReference type="Gene3D" id="3.40.1740.10">
    <property type="entry name" value="VC0467-like"/>
    <property type="match status" value="1"/>
</dbReference>
<dbReference type="EMBL" id="JAAGOB010000006">
    <property type="protein sequence ID" value="NED96145.1"/>
    <property type="molecule type" value="Genomic_DNA"/>
</dbReference>
<dbReference type="RefSeq" id="WP_163818933.1">
    <property type="nucleotide sequence ID" value="NZ_JAAGOB010000006.1"/>
</dbReference>
<sequence length="185" mass="19770">MTEMELAGRLLVATPQLKGSTFDSAVILMLSHADDGALGVILNRPSDVAVTRLLPKWDTLASEPAVVFQGGPVGTDSALALVHIDGPGEPLGVRRVGGEVGILDLDTPTEVVEPAVIGLRVFAGYAGWAPDQLDDEVGEGSWYLVDAEPRDTFRTDAPDLWRTVLRRQHGDLALMASFPDDPTMN</sequence>
<accession>A0A6N9YMH1</accession>